<evidence type="ECO:0000256" key="6">
    <source>
        <dbReference type="ARBA" id="ARBA00023136"/>
    </source>
</evidence>
<evidence type="ECO:0000256" key="2">
    <source>
        <dbReference type="ARBA" id="ARBA00007613"/>
    </source>
</evidence>
<dbReference type="OrthoDB" id="367883at2"/>
<evidence type="ECO:0000256" key="7">
    <source>
        <dbReference type="ARBA" id="ARBA00023237"/>
    </source>
</evidence>
<proteinExistence type="inferred from homology"/>
<comment type="subcellular location">
    <subcellularLocation>
        <location evidence="1">Cell outer membrane</location>
    </subcellularLocation>
</comment>
<evidence type="ECO:0000256" key="4">
    <source>
        <dbReference type="ARBA" id="ARBA00022452"/>
    </source>
</evidence>
<keyword evidence="5" id="KW-0812">Transmembrane</keyword>
<dbReference type="GO" id="GO:0009279">
    <property type="term" value="C:cell outer membrane"/>
    <property type="evidence" value="ECO:0007669"/>
    <property type="project" value="UniProtKB-SubCell"/>
</dbReference>
<keyword evidence="9" id="KW-1185">Reference proteome</keyword>
<dbReference type="Gene3D" id="1.20.1600.10">
    <property type="entry name" value="Outer membrane efflux proteins (OEP)"/>
    <property type="match status" value="1"/>
</dbReference>
<dbReference type="InterPro" id="IPR003423">
    <property type="entry name" value="OMP_efflux"/>
</dbReference>
<keyword evidence="7" id="KW-0998">Cell outer membrane</keyword>
<sequence>MKIINDLKSFFRKEWAFLVVLLAGSSLQAQVKPKEITLKDAINYALENKADAKKAKLTVENSEYQIQEVRARALPTISASGNTTYNPILQLNALPGDFFGAPGTTILAPLGQKWVSSAGVNLNQAIFDMSVFTGLKAARSTREFYQVNAQLTEEQVIERVANNYYQVYVQRQKLSIIDSTYNNTAKVRDIIKGQFDNGLARKIDLDRMNVNLSNINTQRQQLINAVQLQENALKFYMGMPIDTPITLPKTEFSVTPLALNDTPDVTKRSEYQLLKKQERLLYFQKKSIEAEYYPSLSLTAGYNYIGQGPKLPLFAKSSEGVYWSDFSSIGVNLKVPIFNGFGTRARVRQATIDMKKNEEDLKDTQLSLNLAFENARTQINNSLITINNQKENARLAQEVLDNTQNNYQNGLATLTDLLDAENSYVEAQNNYTTALLDFKLAEIQLIKAKGELRTLTN</sequence>
<name>A0A2S1QV43_9FLAO</name>
<gene>
    <name evidence="8" type="ORF">HYN59_02905</name>
</gene>
<evidence type="ECO:0000256" key="3">
    <source>
        <dbReference type="ARBA" id="ARBA00022448"/>
    </source>
</evidence>
<protein>
    <submittedName>
        <fullName evidence="8">Transporter</fullName>
    </submittedName>
</protein>
<dbReference type="RefSeq" id="WP_108776831.1">
    <property type="nucleotide sequence ID" value="NZ_CP029186.1"/>
</dbReference>
<dbReference type="Pfam" id="PF02321">
    <property type="entry name" value="OEP"/>
    <property type="match status" value="2"/>
</dbReference>
<comment type="similarity">
    <text evidence="2">Belongs to the outer membrane factor (OMF) (TC 1.B.17) family.</text>
</comment>
<evidence type="ECO:0000256" key="5">
    <source>
        <dbReference type="ARBA" id="ARBA00022692"/>
    </source>
</evidence>
<accession>A0A2S1QV43</accession>
<dbReference type="InterPro" id="IPR051906">
    <property type="entry name" value="TolC-like"/>
</dbReference>
<dbReference type="GO" id="GO:0015562">
    <property type="term" value="F:efflux transmembrane transporter activity"/>
    <property type="evidence" value="ECO:0007669"/>
    <property type="project" value="InterPro"/>
</dbReference>
<evidence type="ECO:0000313" key="8">
    <source>
        <dbReference type="EMBL" id="AWH84121.1"/>
    </source>
</evidence>
<keyword evidence="4" id="KW-1134">Transmembrane beta strand</keyword>
<keyword evidence="3" id="KW-0813">Transport</keyword>
<evidence type="ECO:0000256" key="1">
    <source>
        <dbReference type="ARBA" id="ARBA00004442"/>
    </source>
</evidence>
<dbReference type="GO" id="GO:0015288">
    <property type="term" value="F:porin activity"/>
    <property type="evidence" value="ECO:0007669"/>
    <property type="project" value="TreeGrafter"/>
</dbReference>
<dbReference type="KEGG" id="falb:HYN59_02905"/>
<reference evidence="8 9" key="1">
    <citation type="submission" date="2018-04" db="EMBL/GenBank/DDBJ databases">
        <title>Genome sequencing of Flavobacterium sp. HYN0059.</title>
        <authorList>
            <person name="Yi H."/>
            <person name="Baek C."/>
        </authorList>
    </citation>
    <scope>NUCLEOTIDE SEQUENCE [LARGE SCALE GENOMIC DNA]</scope>
    <source>
        <strain evidence="8 9">HYN0059</strain>
    </source>
</reference>
<dbReference type="PANTHER" id="PTHR30026:SF20">
    <property type="entry name" value="OUTER MEMBRANE PROTEIN TOLC"/>
    <property type="match status" value="1"/>
</dbReference>
<organism evidence="8 9">
    <name type="scientific">Flavobacterium album</name>
    <dbReference type="NCBI Taxonomy" id="2175091"/>
    <lineage>
        <taxon>Bacteria</taxon>
        <taxon>Pseudomonadati</taxon>
        <taxon>Bacteroidota</taxon>
        <taxon>Flavobacteriia</taxon>
        <taxon>Flavobacteriales</taxon>
        <taxon>Flavobacteriaceae</taxon>
        <taxon>Flavobacterium</taxon>
    </lineage>
</organism>
<dbReference type="AlphaFoldDB" id="A0A2S1QV43"/>
<keyword evidence="6" id="KW-0472">Membrane</keyword>
<dbReference type="Proteomes" id="UP000244929">
    <property type="component" value="Chromosome"/>
</dbReference>
<dbReference type="EMBL" id="CP029186">
    <property type="protein sequence ID" value="AWH84121.1"/>
    <property type="molecule type" value="Genomic_DNA"/>
</dbReference>
<dbReference type="GO" id="GO:1990281">
    <property type="term" value="C:efflux pump complex"/>
    <property type="evidence" value="ECO:0007669"/>
    <property type="project" value="TreeGrafter"/>
</dbReference>
<dbReference type="PANTHER" id="PTHR30026">
    <property type="entry name" value="OUTER MEMBRANE PROTEIN TOLC"/>
    <property type="match status" value="1"/>
</dbReference>
<dbReference type="SUPFAM" id="SSF56954">
    <property type="entry name" value="Outer membrane efflux proteins (OEP)"/>
    <property type="match status" value="1"/>
</dbReference>
<evidence type="ECO:0000313" key="9">
    <source>
        <dbReference type="Proteomes" id="UP000244929"/>
    </source>
</evidence>